<comment type="caution">
    <text evidence="2">The sequence shown here is derived from an EMBL/GenBank/DDBJ whole genome shotgun (WGS) entry which is preliminary data.</text>
</comment>
<reference evidence="2" key="1">
    <citation type="submission" date="2023-07" db="EMBL/GenBank/DDBJ databases">
        <title>draft genome sequence of fig (Ficus carica).</title>
        <authorList>
            <person name="Takahashi T."/>
            <person name="Nishimura K."/>
        </authorList>
    </citation>
    <scope>NUCLEOTIDE SEQUENCE</scope>
</reference>
<evidence type="ECO:0000256" key="1">
    <source>
        <dbReference type="SAM" id="MobiDB-lite"/>
    </source>
</evidence>
<accession>A0AA88DYR8</accession>
<sequence>MMKMFRTDISKQVSAGSSPPTLASDCTKKEEKAVVKQLQPDRIRSRTERGKPVTLIKVPNSLGGTKGKGMLQIRVNKEITLKRGTTEEMRVIIMTTQYALNMERSTWVYVDRGRILATFVAKKAIMQGITL</sequence>
<protein>
    <submittedName>
        <fullName evidence="2">Uncharacterized protein</fullName>
    </submittedName>
</protein>
<name>A0AA88DYR8_FICCA</name>
<dbReference type="EMBL" id="BTGU01000174">
    <property type="protein sequence ID" value="GMN64283.1"/>
    <property type="molecule type" value="Genomic_DNA"/>
</dbReference>
<dbReference type="AlphaFoldDB" id="A0AA88DYR8"/>
<keyword evidence="3" id="KW-1185">Reference proteome</keyword>
<proteinExistence type="predicted"/>
<dbReference type="Proteomes" id="UP001187192">
    <property type="component" value="Unassembled WGS sequence"/>
</dbReference>
<feature type="region of interest" description="Disordered" evidence="1">
    <location>
        <begin position="1"/>
        <end position="28"/>
    </location>
</feature>
<organism evidence="2 3">
    <name type="scientific">Ficus carica</name>
    <name type="common">Common fig</name>
    <dbReference type="NCBI Taxonomy" id="3494"/>
    <lineage>
        <taxon>Eukaryota</taxon>
        <taxon>Viridiplantae</taxon>
        <taxon>Streptophyta</taxon>
        <taxon>Embryophyta</taxon>
        <taxon>Tracheophyta</taxon>
        <taxon>Spermatophyta</taxon>
        <taxon>Magnoliopsida</taxon>
        <taxon>eudicotyledons</taxon>
        <taxon>Gunneridae</taxon>
        <taxon>Pentapetalae</taxon>
        <taxon>rosids</taxon>
        <taxon>fabids</taxon>
        <taxon>Rosales</taxon>
        <taxon>Moraceae</taxon>
        <taxon>Ficeae</taxon>
        <taxon>Ficus</taxon>
    </lineage>
</organism>
<evidence type="ECO:0000313" key="2">
    <source>
        <dbReference type="EMBL" id="GMN64283.1"/>
    </source>
</evidence>
<feature type="compositionally biased region" description="Polar residues" evidence="1">
    <location>
        <begin position="10"/>
        <end position="21"/>
    </location>
</feature>
<gene>
    <name evidence="2" type="ORF">TIFTF001_033360</name>
</gene>
<evidence type="ECO:0000313" key="3">
    <source>
        <dbReference type="Proteomes" id="UP001187192"/>
    </source>
</evidence>